<gene>
    <name evidence="1" type="ORF">GA0074704_2379</name>
</gene>
<dbReference type="Proteomes" id="UP000198210">
    <property type="component" value="Chromosome I"/>
</dbReference>
<dbReference type="Gene3D" id="3.10.450.50">
    <property type="match status" value="1"/>
</dbReference>
<dbReference type="InterPro" id="IPR032710">
    <property type="entry name" value="NTF2-like_dom_sf"/>
</dbReference>
<sequence length="122" mass="13702">MPTVTELVHRYVALWNEADPDVRRREIPAIWSEYGVYTDPVVVMVGHDAIEALVGTARSQFEGHQVRLLTSVDAHHNVARFGCAVVRPGRAHRTLVTCDVAVADDDGRLRYVHVFIDTLAQR</sequence>
<evidence type="ECO:0000313" key="2">
    <source>
        <dbReference type="Proteomes" id="UP000198210"/>
    </source>
</evidence>
<proteinExistence type="predicted"/>
<keyword evidence="2" id="KW-1185">Reference proteome</keyword>
<protein>
    <submittedName>
        <fullName evidence="1">SnoaL-like domain-containing protein</fullName>
    </submittedName>
</protein>
<dbReference type="RefSeq" id="WP_088970558.1">
    <property type="nucleotide sequence ID" value="NZ_JBHLYF010000006.1"/>
</dbReference>
<organism evidence="1 2">
    <name type="scientific">Micromonospora siamensis</name>
    <dbReference type="NCBI Taxonomy" id="299152"/>
    <lineage>
        <taxon>Bacteria</taxon>
        <taxon>Bacillati</taxon>
        <taxon>Actinomycetota</taxon>
        <taxon>Actinomycetes</taxon>
        <taxon>Micromonosporales</taxon>
        <taxon>Micromonosporaceae</taxon>
        <taxon>Micromonospora</taxon>
    </lineage>
</organism>
<dbReference type="AlphaFoldDB" id="A0A1C5HUK3"/>
<accession>A0A1C5HUK3</accession>
<dbReference type="EMBL" id="LT607751">
    <property type="protein sequence ID" value="SCG49652.1"/>
    <property type="molecule type" value="Genomic_DNA"/>
</dbReference>
<evidence type="ECO:0000313" key="1">
    <source>
        <dbReference type="EMBL" id="SCG49652.1"/>
    </source>
</evidence>
<dbReference type="SUPFAM" id="SSF54427">
    <property type="entry name" value="NTF2-like"/>
    <property type="match status" value="1"/>
</dbReference>
<reference evidence="1 2" key="1">
    <citation type="submission" date="2016-06" db="EMBL/GenBank/DDBJ databases">
        <authorList>
            <person name="Kjaerup R.B."/>
            <person name="Dalgaard T.S."/>
            <person name="Juul-Madsen H.R."/>
        </authorList>
    </citation>
    <scope>NUCLEOTIDE SEQUENCE [LARGE SCALE GENOMIC DNA]</scope>
    <source>
        <strain evidence="1 2">DSM 45097</strain>
    </source>
</reference>
<name>A0A1C5HUK3_9ACTN</name>